<proteinExistence type="predicted"/>
<dbReference type="InterPro" id="IPR000683">
    <property type="entry name" value="Gfo/Idh/MocA-like_OxRdtase_N"/>
</dbReference>
<evidence type="ECO:0000259" key="2">
    <source>
        <dbReference type="Pfam" id="PF22725"/>
    </source>
</evidence>
<protein>
    <recommendedName>
        <fullName evidence="5">Oxidoreductase</fullName>
    </recommendedName>
</protein>
<name>A0A1F7F004_UNCRA</name>
<dbReference type="Proteomes" id="UP000179243">
    <property type="component" value="Unassembled WGS sequence"/>
</dbReference>
<evidence type="ECO:0000313" key="3">
    <source>
        <dbReference type="EMBL" id="OGJ99835.1"/>
    </source>
</evidence>
<evidence type="ECO:0000259" key="1">
    <source>
        <dbReference type="Pfam" id="PF01408"/>
    </source>
</evidence>
<dbReference type="GO" id="GO:0000166">
    <property type="term" value="F:nucleotide binding"/>
    <property type="evidence" value="ECO:0007669"/>
    <property type="project" value="InterPro"/>
</dbReference>
<gene>
    <name evidence="3" type="ORF">A2519_17330</name>
</gene>
<dbReference type="SUPFAM" id="SSF51735">
    <property type="entry name" value="NAD(P)-binding Rossmann-fold domains"/>
    <property type="match status" value="1"/>
</dbReference>
<dbReference type="SUPFAM" id="SSF55347">
    <property type="entry name" value="Glyceraldehyde-3-phosphate dehydrogenase-like, C-terminal domain"/>
    <property type="match status" value="1"/>
</dbReference>
<dbReference type="InterPro" id="IPR051450">
    <property type="entry name" value="Gfo/Idh/MocA_Oxidoreductases"/>
</dbReference>
<dbReference type="Gene3D" id="3.40.50.720">
    <property type="entry name" value="NAD(P)-binding Rossmann-like Domain"/>
    <property type="match status" value="1"/>
</dbReference>
<feature type="domain" description="Gfo/Idh/MocA-like oxidoreductase N-terminal" evidence="1">
    <location>
        <begin position="8"/>
        <end position="123"/>
    </location>
</feature>
<sequence length="343" mass="37682">MTPAKRLQIGLIGYGPYAMHLARMALNTTAADISLIWTRSEKTKEQIFANGFVGTNDIDELINSPKVEAIIVASPNSLHKEHCLKVCVAKKPLWAEKPLVLSLEDYDEIIKAVEKAKVITHCNFGMRFGGVSRKLIELADAGEFGKPLHLIHRIDRSVGLFCQNSAHKAVLTPELSGGWILHHMCHQVDFVLRLTRERVVSVFCKTAKSASECPSEEAISAILTTQSGAIACLNDGLTQQHTEFLEYVGTKASGYTIDHKSLFIRGFDAENKARYGHGGHSIQFTPESYGDDAMRAFVQAVTGEKADTGYPVNVVPIQEGRHVLEVLLAMKQSEKTGKVVEVG</sequence>
<dbReference type="PANTHER" id="PTHR43377">
    <property type="entry name" value="BILIVERDIN REDUCTASE A"/>
    <property type="match status" value="1"/>
</dbReference>
<organism evidence="3 4">
    <name type="scientific">Candidatus Raymondbacteria bacterium RIFOXYD12_FULL_49_13</name>
    <dbReference type="NCBI Taxonomy" id="1817890"/>
    <lineage>
        <taxon>Bacteria</taxon>
        <taxon>Raymondiibacteriota</taxon>
    </lineage>
</organism>
<dbReference type="EMBL" id="MFYX01000158">
    <property type="protein sequence ID" value="OGJ99835.1"/>
    <property type="molecule type" value="Genomic_DNA"/>
</dbReference>
<feature type="domain" description="GFO/IDH/MocA-like oxidoreductase" evidence="2">
    <location>
        <begin position="133"/>
        <end position="253"/>
    </location>
</feature>
<dbReference type="Pfam" id="PF22725">
    <property type="entry name" value="GFO_IDH_MocA_C3"/>
    <property type="match status" value="1"/>
</dbReference>
<comment type="caution">
    <text evidence="3">The sequence shown here is derived from an EMBL/GenBank/DDBJ whole genome shotgun (WGS) entry which is preliminary data.</text>
</comment>
<dbReference type="Gene3D" id="3.30.360.10">
    <property type="entry name" value="Dihydrodipicolinate Reductase, domain 2"/>
    <property type="match status" value="1"/>
</dbReference>
<reference evidence="3 4" key="1">
    <citation type="journal article" date="2016" name="Nat. Commun.">
        <title>Thousands of microbial genomes shed light on interconnected biogeochemical processes in an aquifer system.</title>
        <authorList>
            <person name="Anantharaman K."/>
            <person name="Brown C.T."/>
            <person name="Hug L.A."/>
            <person name="Sharon I."/>
            <person name="Castelle C.J."/>
            <person name="Probst A.J."/>
            <person name="Thomas B.C."/>
            <person name="Singh A."/>
            <person name="Wilkins M.J."/>
            <person name="Karaoz U."/>
            <person name="Brodie E.L."/>
            <person name="Williams K.H."/>
            <person name="Hubbard S.S."/>
            <person name="Banfield J.F."/>
        </authorList>
    </citation>
    <scope>NUCLEOTIDE SEQUENCE [LARGE SCALE GENOMIC DNA]</scope>
</reference>
<dbReference type="PANTHER" id="PTHR43377:SF1">
    <property type="entry name" value="BILIVERDIN REDUCTASE A"/>
    <property type="match status" value="1"/>
</dbReference>
<accession>A0A1F7F004</accession>
<dbReference type="Pfam" id="PF01408">
    <property type="entry name" value="GFO_IDH_MocA"/>
    <property type="match status" value="1"/>
</dbReference>
<dbReference type="AlphaFoldDB" id="A0A1F7F004"/>
<evidence type="ECO:0008006" key="5">
    <source>
        <dbReference type="Google" id="ProtNLM"/>
    </source>
</evidence>
<dbReference type="InterPro" id="IPR055170">
    <property type="entry name" value="GFO_IDH_MocA-like_dom"/>
</dbReference>
<dbReference type="InterPro" id="IPR036291">
    <property type="entry name" value="NAD(P)-bd_dom_sf"/>
</dbReference>
<evidence type="ECO:0000313" key="4">
    <source>
        <dbReference type="Proteomes" id="UP000179243"/>
    </source>
</evidence>